<dbReference type="AlphaFoldDB" id="X0ZMJ6"/>
<reference evidence="2" key="1">
    <citation type="journal article" date="2014" name="Front. Microbiol.">
        <title>High frequency of phylogenetically diverse reductive dehalogenase-homologous genes in deep subseafloor sedimentary metagenomes.</title>
        <authorList>
            <person name="Kawai M."/>
            <person name="Futagami T."/>
            <person name="Toyoda A."/>
            <person name="Takaki Y."/>
            <person name="Nishi S."/>
            <person name="Hori S."/>
            <person name="Arai W."/>
            <person name="Tsubouchi T."/>
            <person name="Morono Y."/>
            <person name="Uchiyama I."/>
            <person name="Ito T."/>
            <person name="Fujiyama A."/>
            <person name="Inagaki F."/>
            <person name="Takami H."/>
        </authorList>
    </citation>
    <scope>NUCLEOTIDE SEQUENCE</scope>
    <source>
        <strain evidence="2">Expedition CK06-06</strain>
    </source>
</reference>
<name>X0ZMJ6_9ZZZZ</name>
<keyword evidence="1" id="KW-0472">Membrane</keyword>
<keyword evidence="1" id="KW-1133">Transmembrane helix</keyword>
<comment type="caution">
    <text evidence="2">The sequence shown here is derived from an EMBL/GenBank/DDBJ whole genome shotgun (WGS) entry which is preliminary data.</text>
</comment>
<protein>
    <recommendedName>
        <fullName evidence="3">DUF4382 domain-containing protein</fullName>
    </recommendedName>
</protein>
<proteinExistence type="predicted"/>
<evidence type="ECO:0000256" key="1">
    <source>
        <dbReference type="SAM" id="Phobius"/>
    </source>
</evidence>
<keyword evidence="1" id="KW-0812">Transmembrane</keyword>
<feature type="transmembrane region" description="Helical" evidence="1">
    <location>
        <begin position="12"/>
        <end position="30"/>
    </location>
</feature>
<accession>X0ZMJ6</accession>
<evidence type="ECO:0000313" key="2">
    <source>
        <dbReference type="EMBL" id="GAG49426.1"/>
    </source>
</evidence>
<dbReference type="EMBL" id="BARS01053184">
    <property type="protein sequence ID" value="GAG49426.1"/>
    <property type="molecule type" value="Genomic_DNA"/>
</dbReference>
<organism evidence="2">
    <name type="scientific">marine sediment metagenome</name>
    <dbReference type="NCBI Taxonomy" id="412755"/>
    <lineage>
        <taxon>unclassified sequences</taxon>
        <taxon>metagenomes</taxon>
        <taxon>ecological metagenomes</taxon>
    </lineage>
</organism>
<feature type="non-terminal residue" evidence="2">
    <location>
        <position position="140"/>
    </location>
</feature>
<sequence>MKVVVDNIKKIVVFGMVLLLVLGIFGQLGFTQNSDYDYEYFTGTVSVFIVEAVDLRLSQDDGDTWTANLLDGPVSLDIASVGVGEKVGNLISNKPLPTGTYNVMKIMVSSVISKGVVAVDPDDWGGTWIGGGIETRYYYT</sequence>
<evidence type="ECO:0008006" key="3">
    <source>
        <dbReference type="Google" id="ProtNLM"/>
    </source>
</evidence>
<gene>
    <name evidence="2" type="ORF">S01H1_78958</name>
</gene>